<dbReference type="Pfam" id="PF00563">
    <property type="entry name" value="EAL"/>
    <property type="match status" value="1"/>
</dbReference>
<keyword evidence="1" id="KW-0812">Transmembrane</keyword>
<dbReference type="Gene3D" id="3.20.20.450">
    <property type="entry name" value="EAL domain"/>
    <property type="match status" value="1"/>
</dbReference>
<dbReference type="Gene3D" id="3.30.70.270">
    <property type="match status" value="1"/>
</dbReference>
<dbReference type="InterPro" id="IPR035919">
    <property type="entry name" value="EAL_sf"/>
</dbReference>
<dbReference type="InterPro" id="IPR050706">
    <property type="entry name" value="Cyclic-di-GMP_PDE-like"/>
</dbReference>
<dbReference type="SMART" id="SM00267">
    <property type="entry name" value="GGDEF"/>
    <property type="match status" value="1"/>
</dbReference>
<dbReference type="InterPro" id="IPR001633">
    <property type="entry name" value="EAL_dom"/>
</dbReference>
<name>A0A7C3C876_9BACT</name>
<keyword evidence="1" id="KW-1133">Transmembrane helix</keyword>
<dbReference type="NCBIfam" id="TIGR00254">
    <property type="entry name" value="GGDEF"/>
    <property type="match status" value="1"/>
</dbReference>
<dbReference type="AlphaFoldDB" id="A0A7C3C876"/>
<dbReference type="InterPro" id="IPR000160">
    <property type="entry name" value="GGDEF_dom"/>
</dbReference>
<dbReference type="InterPro" id="IPR043128">
    <property type="entry name" value="Rev_trsase/Diguanyl_cyclase"/>
</dbReference>
<feature type="transmembrane region" description="Helical" evidence="1">
    <location>
        <begin position="15"/>
        <end position="37"/>
    </location>
</feature>
<protein>
    <submittedName>
        <fullName evidence="4">Phosphodiesterase</fullName>
    </submittedName>
</protein>
<feature type="domain" description="EAL" evidence="2">
    <location>
        <begin position="362"/>
        <end position="616"/>
    </location>
</feature>
<feature type="transmembrane region" description="Helical" evidence="1">
    <location>
        <begin position="105"/>
        <end position="125"/>
    </location>
</feature>
<feature type="transmembrane region" description="Helical" evidence="1">
    <location>
        <begin position="130"/>
        <end position="147"/>
    </location>
</feature>
<dbReference type="PROSITE" id="PS50883">
    <property type="entry name" value="EAL"/>
    <property type="match status" value="1"/>
</dbReference>
<dbReference type="PROSITE" id="PS50887">
    <property type="entry name" value="GGDEF"/>
    <property type="match status" value="1"/>
</dbReference>
<dbReference type="EMBL" id="DRNH01000233">
    <property type="protein sequence ID" value="HFB53946.1"/>
    <property type="molecule type" value="Genomic_DNA"/>
</dbReference>
<dbReference type="PANTHER" id="PTHR33121">
    <property type="entry name" value="CYCLIC DI-GMP PHOSPHODIESTERASE PDEF"/>
    <property type="match status" value="1"/>
</dbReference>
<feature type="transmembrane region" description="Helical" evidence="1">
    <location>
        <begin position="153"/>
        <end position="172"/>
    </location>
</feature>
<evidence type="ECO:0000256" key="1">
    <source>
        <dbReference type="SAM" id="Phobius"/>
    </source>
</evidence>
<dbReference type="CDD" id="cd01949">
    <property type="entry name" value="GGDEF"/>
    <property type="match status" value="1"/>
</dbReference>
<evidence type="ECO:0000259" key="3">
    <source>
        <dbReference type="PROSITE" id="PS50887"/>
    </source>
</evidence>
<keyword evidence="1" id="KW-0472">Membrane</keyword>
<dbReference type="CDD" id="cd01948">
    <property type="entry name" value="EAL"/>
    <property type="match status" value="1"/>
</dbReference>
<evidence type="ECO:0000313" key="4">
    <source>
        <dbReference type="EMBL" id="HFB53946.1"/>
    </source>
</evidence>
<evidence type="ECO:0000259" key="2">
    <source>
        <dbReference type="PROSITE" id="PS50883"/>
    </source>
</evidence>
<feature type="transmembrane region" description="Helical" evidence="1">
    <location>
        <begin position="81"/>
        <end position="99"/>
    </location>
</feature>
<reference evidence="4" key="1">
    <citation type="journal article" date="2020" name="mSystems">
        <title>Genome- and Community-Level Interaction Insights into Carbon Utilization and Element Cycling Functions of Hydrothermarchaeota in Hydrothermal Sediment.</title>
        <authorList>
            <person name="Zhou Z."/>
            <person name="Liu Y."/>
            <person name="Xu W."/>
            <person name="Pan J."/>
            <person name="Luo Z.H."/>
            <person name="Li M."/>
        </authorList>
    </citation>
    <scope>NUCLEOTIDE SEQUENCE [LARGE SCALE GENOMIC DNA]</scope>
    <source>
        <strain evidence="4">HyVt-507</strain>
    </source>
</reference>
<accession>A0A7C3C876</accession>
<dbReference type="GO" id="GO:0071111">
    <property type="term" value="F:cyclic-guanylate-specific phosphodiesterase activity"/>
    <property type="evidence" value="ECO:0007669"/>
    <property type="project" value="InterPro"/>
</dbReference>
<dbReference type="PANTHER" id="PTHR33121:SF70">
    <property type="entry name" value="SIGNALING PROTEIN YKOW"/>
    <property type="match status" value="1"/>
</dbReference>
<organism evidence="4">
    <name type="scientific">Sulfurimonas autotrophica</name>
    <dbReference type="NCBI Taxonomy" id="202747"/>
    <lineage>
        <taxon>Bacteria</taxon>
        <taxon>Pseudomonadati</taxon>
        <taxon>Campylobacterota</taxon>
        <taxon>Epsilonproteobacteria</taxon>
        <taxon>Campylobacterales</taxon>
        <taxon>Sulfurimonadaceae</taxon>
        <taxon>Sulfurimonas</taxon>
    </lineage>
</organism>
<comment type="caution">
    <text evidence="4">The sequence shown here is derived from an EMBL/GenBank/DDBJ whole genome shotgun (WGS) entry which is preliminary data.</text>
</comment>
<dbReference type="Proteomes" id="UP000886390">
    <property type="component" value="Unassembled WGS sequence"/>
</dbReference>
<dbReference type="SUPFAM" id="SSF141868">
    <property type="entry name" value="EAL domain-like"/>
    <property type="match status" value="1"/>
</dbReference>
<dbReference type="SMART" id="SM00052">
    <property type="entry name" value="EAL"/>
    <property type="match status" value="1"/>
</dbReference>
<feature type="domain" description="GGDEF" evidence="3">
    <location>
        <begin position="214"/>
        <end position="353"/>
    </location>
</feature>
<sequence>MNNNISFYKFMYRQIPMVLMLMLGTAPGYILMGYLYSSLYVETAWYGLVLLVSGWGYYLYRLYRNDMTIQEKENWLTEVRIFMFVYFSLWTLMFVYYVLKDDVQLHYIAIATQLGSTVVASTILASQKKLVISTVVTLMLPITLYLLAIGEVYSYLLAFFTVVLSVVLLYAAKNTHDYLTKSRFQAYHDYLTGLGNRRYFIEMLESSAKQNLDKYTYLLLIDLDYFKTINDTLGHDVGDELLKEVARRMDELALSYGNITARLGGDEFCVLGSRSFDTEIACLSEAEVFSDKLLNAIKQSYHIDGSSLYISSSIGVSIINNPKLQANEFLKEADIAMYEAKHRGRDGIIVFNDELCQLVEEKLDIERHLHFALKNEEIQLKYQPQVNVKGKVVGCEVLVRWESEELGSISPEVFIPIAESNGYIIELGDYILEDTLQKLAKWSRLGTSLEQISVNISMRQLLHKDFVPKVFALFKKYNVANFKTRIIFEITETSTYDDTKKLIHVINRLRHADVYFSIDDFGTGYSSLSYLRDIPIDELKIDKSFITQLANVQQASLVKSIIDISKNLNLTIVAEGVEEKYQKEFLAELNCDIYQGYLFSKPLALAEFESYCREQKCF</sequence>
<dbReference type="Pfam" id="PF00990">
    <property type="entry name" value="GGDEF"/>
    <property type="match status" value="1"/>
</dbReference>
<feature type="transmembrane region" description="Helical" evidence="1">
    <location>
        <begin position="43"/>
        <end position="60"/>
    </location>
</feature>
<gene>
    <name evidence="4" type="ORF">ENJ67_04370</name>
</gene>
<proteinExistence type="predicted"/>
<dbReference type="SUPFAM" id="SSF55073">
    <property type="entry name" value="Nucleotide cyclase"/>
    <property type="match status" value="1"/>
</dbReference>
<dbReference type="InterPro" id="IPR029787">
    <property type="entry name" value="Nucleotide_cyclase"/>
</dbReference>